<dbReference type="SMART" id="SM00612">
    <property type="entry name" value="Kelch"/>
    <property type="match status" value="5"/>
</dbReference>
<dbReference type="SUPFAM" id="SSF117281">
    <property type="entry name" value="Kelch motif"/>
    <property type="match status" value="1"/>
</dbReference>
<keyword evidence="2" id="KW-0677">Repeat</keyword>
<protein>
    <submittedName>
        <fullName evidence="5">Kelch-like protein 24</fullName>
    </submittedName>
</protein>
<dbReference type="InterPro" id="IPR015915">
    <property type="entry name" value="Kelch-typ_b-propeller"/>
</dbReference>
<name>A0A6F9DFC1_9ASCI</name>
<dbReference type="InterPro" id="IPR011705">
    <property type="entry name" value="BACK"/>
</dbReference>
<organism evidence="5">
    <name type="scientific">Phallusia mammillata</name>
    <dbReference type="NCBI Taxonomy" id="59560"/>
    <lineage>
        <taxon>Eukaryota</taxon>
        <taxon>Metazoa</taxon>
        <taxon>Chordata</taxon>
        <taxon>Tunicata</taxon>
        <taxon>Ascidiacea</taxon>
        <taxon>Phlebobranchia</taxon>
        <taxon>Ascidiidae</taxon>
        <taxon>Phallusia</taxon>
    </lineage>
</organism>
<dbReference type="Gene3D" id="3.30.710.10">
    <property type="entry name" value="Potassium Channel Kv1.1, Chain A"/>
    <property type="match status" value="1"/>
</dbReference>
<dbReference type="SMART" id="SM00875">
    <property type="entry name" value="BACK"/>
    <property type="match status" value="1"/>
</dbReference>
<evidence type="ECO:0000256" key="1">
    <source>
        <dbReference type="ARBA" id="ARBA00022441"/>
    </source>
</evidence>
<dbReference type="CDD" id="cd18253">
    <property type="entry name" value="BTB_POZ_KLHL24_KRIP6"/>
    <property type="match status" value="1"/>
</dbReference>
<dbReference type="SMART" id="SM00225">
    <property type="entry name" value="BTB"/>
    <property type="match status" value="1"/>
</dbReference>
<dbReference type="Pfam" id="PF01344">
    <property type="entry name" value="Kelch_1"/>
    <property type="match status" value="1"/>
</dbReference>
<dbReference type="Gene3D" id="1.25.40.420">
    <property type="match status" value="1"/>
</dbReference>
<dbReference type="InterPro" id="IPR017096">
    <property type="entry name" value="BTB-kelch_protein"/>
</dbReference>
<sequence>MPLRLRRASSQMSVNPPVVKKPAMDGDQDSDVFSADTCEVYEFENTKHAGQVLTTFNQLRQSGLFTDVILSAANREFPCHRAVLVAGSRYFRAMFCNDHKESREMLVQINGMQADVMDLLLDYLYTSRASITADNVQLLLEASNLFQITSLGEACTKFLEAQLDPCNCIGMREFAEAHALSELFKKASELIMDKFADVVVHEEFLELPKTRVIDYISDDDINVSREEIVYEAVKRWVAHDPVVRSEDFAELLSYVRVPLIHPSYFVNVVECDEQVSTNPACQAILQETRKYHILGNEINSARTRPRRSTGCSAAVVIVGGYDRVGGYNMPQVEAFDPVTGHWGSLAKLPAFTKSEYAVASFRNSIIVSGGRIHSRDVWLYQSHLDNWVKIAPMCKGRWRHRMVTLGGHVYSVGGYDGKNKLKSVERYDSFCNSWLEIPPMLMAVSSCALATCNGKLYVIGGGGEDPSVFNKVQCYNPDTNQWTMKAALPSPHHCVSTATHSGKIFVLGGTEKMMHICDPLNNSWSSTSVTGDKLENCGITVCGGKLYITGGKGEGPEASDAIFCYDVATGSMEQVAVMPRPSFHHGCVTIHRFGQGSAQATEQSTSAAKGYSFGRMGGDF</sequence>
<dbReference type="InterPro" id="IPR000210">
    <property type="entry name" value="BTB/POZ_dom"/>
</dbReference>
<dbReference type="EMBL" id="LR786295">
    <property type="protein sequence ID" value="CAB3259972.1"/>
    <property type="molecule type" value="mRNA"/>
</dbReference>
<evidence type="ECO:0000259" key="4">
    <source>
        <dbReference type="PROSITE" id="PS50097"/>
    </source>
</evidence>
<evidence type="ECO:0000256" key="3">
    <source>
        <dbReference type="SAM" id="MobiDB-lite"/>
    </source>
</evidence>
<dbReference type="InterPro" id="IPR006652">
    <property type="entry name" value="Kelch_1"/>
</dbReference>
<accession>A0A6F9DFC1</accession>
<dbReference type="InterPro" id="IPR011333">
    <property type="entry name" value="SKP1/BTB/POZ_sf"/>
</dbReference>
<evidence type="ECO:0000256" key="2">
    <source>
        <dbReference type="ARBA" id="ARBA00022737"/>
    </source>
</evidence>
<dbReference type="PANTHER" id="PTHR24412:SF272">
    <property type="entry name" value="KELCH-LIKE PROTEIN DIABLO"/>
    <property type="match status" value="1"/>
</dbReference>
<reference evidence="5" key="1">
    <citation type="submission" date="2020-04" db="EMBL/GenBank/DDBJ databases">
        <authorList>
            <person name="Neveu A P."/>
        </authorList>
    </citation>
    <scope>NUCLEOTIDE SEQUENCE</scope>
    <source>
        <tissue evidence="5">Whole embryo</tissue>
    </source>
</reference>
<feature type="region of interest" description="Disordered" evidence="3">
    <location>
        <begin position="1"/>
        <end position="27"/>
    </location>
</feature>
<gene>
    <name evidence="5" type="primary">Klhl24-001</name>
</gene>
<dbReference type="PIRSF" id="PIRSF037037">
    <property type="entry name" value="Kelch-like_protein_gigaxonin"/>
    <property type="match status" value="1"/>
</dbReference>
<dbReference type="Pfam" id="PF24681">
    <property type="entry name" value="Kelch_KLHDC2_KLHL20_DRC7"/>
    <property type="match status" value="1"/>
</dbReference>
<feature type="domain" description="BTB" evidence="4">
    <location>
        <begin position="66"/>
        <end position="133"/>
    </location>
</feature>
<dbReference type="PANTHER" id="PTHR24412">
    <property type="entry name" value="KELCH PROTEIN"/>
    <property type="match status" value="1"/>
</dbReference>
<dbReference type="SUPFAM" id="SSF54695">
    <property type="entry name" value="POZ domain"/>
    <property type="match status" value="1"/>
</dbReference>
<dbReference type="AlphaFoldDB" id="A0A6F9DFC1"/>
<dbReference type="InterPro" id="IPR030596">
    <property type="entry name" value="BTB_POZ_KLHL24"/>
</dbReference>
<dbReference type="FunFam" id="1.25.40.420:FF:000001">
    <property type="entry name" value="Kelch-like family member 12"/>
    <property type="match status" value="1"/>
</dbReference>
<dbReference type="Pfam" id="PF07707">
    <property type="entry name" value="BACK"/>
    <property type="match status" value="1"/>
</dbReference>
<dbReference type="Gene3D" id="2.120.10.80">
    <property type="entry name" value="Kelch-type beta propeller"/>
    <property type="match status" value="2"/>
</dbReference>
<proteinExistence type="evidence at transcript level"/>
<keyword evidence="1" id="KW-0880">Kelch repeat</keyword>
<dbReference type="PROSITE" id="PS50097">
    <property type="entry name" value="BTB"/>
    <property type="match status" value="1"/>
</dbReference>
<dbReference type="Pfam" id="PF00651">
    <property type="entry name" value="BTB"/>
    <property type="match status" value="1"/>
</dbReference>
<evidence type="ECO:0000313" key="5">
    <source>
        <dbReference type="EMBL" id="CAB3259972.1"/>
    </source>
</evidence>